<feature type="compositionally biased region" description="Basic and acidic residues" evidence="1">
    <location>
        <begin position="440"/>
        <end position="449"/>
    </location>
</feature>
<evidence type="ECO:0000313" key="3">
    <source>
        <dbReference type="EMBL" id="KAJ7739004.1"/>
    </source>
</evidence>
<dbReference type="InterPro" id="IPR045341">
    <property type="entry name" value="DUF6532"/>
</dbReference>
<feature type="compositionally biased region" description="Low complexity" evidence="1">
    <location>
        <begin position="304"/>
        <end position="319"/>
    </location>
</feature>
<feature type="compositionally biased region" description="Basic residues" evidence="1">
    <location>
        <begin position="429"/>
        <end position="439"/>
    </location>
</feature>
<dbReference type="Pfam" id="PF20149">
    <property type="entry name" value="DUF6532"/>
    <property type="match status" value="1"/>
</dbReference>
<evidence type="ECO:0000313" key="4">
    <source>
        <dbReference type="Proteomes" id="UP001215598"/>
    </source>
</evidence>
<feature type="region of interest" description="Disordered" evidence="1">
    <location>
        <begin position="33"/>
        <end position="120"/>
    </location>
</feature>
<feature type="compositionally biased region" description="Polar residues" evidence="1">
    <location>
        <begin position="53"/>
        <end position="63"/>
    </location>
</feature>
<feature type="region of interest" description="Disordered" evidence="1">
    <location>
        <begin position="172"/>
        <end position="397"/>
    </location>
</feature>
<name>A0AAD7ICS1_9AGAR</name>
<feature type="region of interest" description="Disordered" evidence="1">
    <location>
        <begin position="419"/>
        <end position="454"/>
    </location>
</feature>
<organism evidence="3 4">
    <name type="scientific">Mycena metata</name>
    <dbReference type="NCBI Taxonomy" id="1033252"/>
    <lineage>
        <taxon>Eukaryota</taxon>
        <taxon>Fungi</taxon>
        <taxon>Dikarya</taxon>
        <taxon>Basidiomycota</taxon>
        <taxon>Agaricomycotina</taxon>
        <taxon>Agaricomycetes</taxon>
        <taxon>Agaricomycetidae</taxon>
        <taxon>Agaricales</taxon>
        <taxon>Marasmiineae</taxon>
        <taxon>Mycenaceae</taxon>
        <taxon>Mycena</taxon>
    </lineage>
</organism>
<dbReference type="EMBL" id="JARKIB010000109">
    <property type="protein sequence ID" value="KAJ7739004.1"/>
    <property type="molecule type" value="Genomic_DNA"/>
</dbReference>
<feature type="domain" description="DUF6532" evidence="2">
    <location>
        <begin position="514"/>
        <end position="719"/>
    </location>
</feature>
<evidence type="ECO:0000259" key="2">
    <source>
        <dbReference type="Pfam" id="PF20149"/>
    </source>
</evidence>
<gene>
    <name evidence="3" type="ORF">B0H16DRAFT_1759451</name>
</gene>
<sequence length="810" mass="88010">MSTPSTNPLTAAEKRKITIAAKADQERREIAAFDAASKKNGGRKAKADAKSNAIWNLDQSGTAESRKRTLSESATPASETIKKARGAKKTSGEQPAPKAKAGRTHVAADIDDSEDSLETKKKPGMCLIPAPFAQFTDQVHIDFTKLVPTKVKSGSKVKAVVAKGVKVFTAVKARSTRGGKANKVAAAKPRLIAESASEEEAVSSDQHDTDAKSDDSEDDNAQDVSPNEDEFEAEMSDKHGSASELFDSDNESIEIDKPRIKSKGKGRQREHLDPDTDNTFSDAPPRVVNIDSDADMPAPVTKISTSLRSRRSSAASWSSGQDLRVPDSDADDDFEASIQLPPKKNGKSRSAQVSEVSSRRGSTTSRHSMAIDSDEEVKLVTKKKSTSRKNYGYGGDDMQLHEAITKGLSTIPVDVEAPDSTEEAVSAPKKARKVSAARQKKAELERPEVRPGTVAPAKGVAAQLDRIAAAAVDAASRPESEWDISARIMFPAPGKDIGLTSQTEELKSVLRGSIEFIKLSLFFEDAYPAIVSRAGFARSYLLSAAQTPASAHIKDRLETDLSFAARLADIPLDRINITRGDFKRVAAQEIPGLFRFAHLPPAEVRNIVADRLQDHRYIFPVDPATNRLKVELPFHHESIVGVLKKVVFTGQFRTKNLHLFASTSKKHPNRAELPDAMVCLAATAVYGALVEYRATGTLQNIPFTEGTYEDIYRNHMKTLIETRESAPVALHRVLHKLYNLVSETAGATANATASSSVLINLVEECAANARKLMMVRGIIWRHYPKLGGNGTVLGKEVFPDVYNTSTSIRR</sequence>
<evidence type="ECO:0000256" key="1">
    <source>
        <dbReference type="SAM" id="MobiDB-lite"/>
    </source>
</evidence>
<dbReference type="Proteomes" id="UP001215598">
    <property type="component" value="Unassembled WGS sequence"/>
</dbReference>
<reference evidence="3" key="1">
    <citation type="submission" date="2023-03" db="EMBL/GenBank/DDBJ databases">
        <title>Massive genome expansion in bonnet fungi (Mycena s.s.) driven by repeated elements and novel gene families across ecological guilds.</title>
        <authorList>
            <consortium name="Lawrence Berkeley National Laboratory"/>
            <person name="Harder C.B."/>
            <person name="Miyauchi S."/>
            <person name="Viragh M."/>
            <person name="Kuo A."/>
            <person name="Thoen E."/>
            <person name="Andreopoulos B."/>
            <person name="Lu D."/>
            <person name="Skrede I."/>
            <person name="Drula E."/>
            <person name="Henrissat B."/>
            <person name="Morin E."/>
            <person name="Kohler A."/>
            <person name="Barry K."/>
            <person name="LaButti K."/>
            <person name="Morin E."/>
            <person name="Salamov A."/>
            <person name="Lipzen A."/>
            <person name="Mereny Z."/>
            <person name="Hegedus B."/>
            <person name="Baldrian P."/>
            <person name="Stursova M."/>
            <person name="Weitz H."/>
            <person name="Taylor A."/>
            <person name="Grigoriev I.V."/>
            <person name="Nagy L.G."/>
            <person name="Martin F."/>
            <person name="Kauserud H."/>
        </authorList>
    </citation>
    <scope>NUCLEOTIDE SEQUENCE</scope>
    <source>
        <strain evidence="3">CBHHK182m</strain>
    </source>
</reference>
<protein>
    <recommendedName>
        <fullName evidence="2">DUF6532 domain-containing protein</fullName>
    </recommendedName>
</protein>
<proteinExistence type="predicted"/>
<accession>A0AAD7ICS1</accession>
<keyword evidence="4" id="KW-1185">Reference proteome</keyword>
<feature type="compositionally biased region" description="Low complexity" evidence="1">
    <location>
        <begin position="353"/>
        <end position="368"/>
    </location>
</feature>
<comment type="caution">
    <text evidence="3">The sequence shown here is derived from an EMBL/GenBank/DDBJ whole genome shotgun (WGS) entry which is preliminary data.</text>
</comment>
<dbReference type="AlphaFoldDB" id="A0AAD7ICS1"/>
<feature type="compositionally biased region" description="Acidic residues" evidence="1">
    <location>
        <begin position="215"/>
        <end position="234"/>
    </location>
</feature>
<feature type="compositionally biased region" description="Basic and acidic residues" evidence="1">
    <location>
        <begin position="205"/>
        <end position="214"/>
    </location>
</feature>